<proteinExistence type="predicted"/>
<keyword evidence="2" id="KW-1185">Reference proteome</keyword>
<feature type="non-terminal residue" evidence="1">
    <location>
        <position position="76"/>
    </location>
</feature>
<organism evidence="1 2">
    <name type="scientific">Iphiclides podalirius</name>
    <name type="common">scarce swallowtail</name>
    <dbReference type="NCBI Taxonomy" id="110791"/>
    <lineage>
        <taxon>Eukaryota</taxon>
        <taxon>Metazoa</taxon>
        <taxon>Ecdysozoa</taxon>
        <taxon>Arthropoda</taxon>
        <taxon>Hexapoda</taxon>
        <taxon>Insecta</taxon>
        <taxon>Pterygota</taxon>
        <taxon>Neoptera</taxon>
        <taxon>Endopterygota</taxon>
        <taxon>Lepidoptera</taxon>
        <taxon>Glossata</taxon>
        <taxon>Ditrysia</taxon>
        <taxon>Papilionoidea</taxon>
        <taxon>Papilionidae</taxon>
        <taxon>Papilioninae</taxon>
        <taxon>Iphiclides</taxon>
    </lineage>
</organism>
<dbReference type="Proteomes" id="UP000837857">
    <property type="component" value="Chromosome 13"/>
</dbReference>
<dbReference type="EMBL" id="OW152825">
    <property type="protein sequence ID" value="CAH2041327.1"/>
    <property type="molecule type" value="Genomic_DNA"/>
</dbReference>
<protein>
    <submittedName>
        <fullName evidence="1">Uncharacterized protein</fullName>
    </submittedName>
</protein>
<name>A0ABN8HU03_9NEOP</name>
<sequence>MRSSRWGRLREEVSESLFIFAEVSRACNTITQKFHDVTARAEMSCHFITESIRDTVHDWEYDQLRHLAHDFIGARS</sequence>
<gene>
    <name evidence="1" type="ORF">IPOD504_LOCUS3087</name>
</gene>
<reference evidence="1" key="1">
    <citation type="submission" date="2022-03" db="EMBL/GenBank/DDBJ databases">
        <authorList>
            <person name="Martin H S."/>
        </authorList>
    </citation>
    <scope>NUCLEOTIDE SEQUENCE</scope>
</reference>
<evidence type="ECO:0000313" key="2">
    <source>
        <dbReference type="Proteomes" id="UP000837857"/>
    </source>
</evidence>
<accession>A0ABN8HU03</accession>
<evidence type="ECO:0000313" key="1">
    <source>
        <dbReference type="EMBL" id="CAH2041327.1"/>
    </source>
</evidence>